<feature type="coiled-coil region" evidence="11">
    <location>
        <begin position="299"/>
        <end position="335"/>
    </location>
</feature>
<feature type="coiled-coil region" evidence="11">
    <location>
        <begin position="245"/>
        <end position="272"/>
    </location>
</feature>
<organism evidence="14 15">
    <name type="scientific">Geodia barretti</name>
    <name type="common">Barrett's horny sponge</name>
    <dbReference type="NCBI Taxonomy" id="519541"/>
    <lineage>
        <taxon>Eukaryota</taxon>
        <taxon>Metazoa</taxon>
        <taxon>Porifera</taxon>
        <taxon>Demospongiae</taxon>
        <taxon>Heteroscleromorpha</taxon>
        <taxon>Tetractinellida</taxon>
        <taxon>Astrophorina</taxon>
        <taxon>Geodiidae</taxon>
        <taxon>Geodia</taxon>
    </lineage>
</organism>
<keyword evidence="8" id="KW-0206">Cytoskeleton</keyword>
<keyword evidence="9" id="KW-0966">Cell projection</keyword>
<dbReference type="InterPro" id="IPR000195">
    <property type="entry name" value="Rab-GAP-TBC_dom"/>
</dbReference>
<feature type="compositionally biased region" description="Basic and acidic residues" evidence="12">
    <location>
        <begin position="397"/>
        <end position="411"/>
    </location>
</feature>
<evidence type="ECO:0000313" key="15">
    <source>
        <dbReference type="Proteomes" id="UP001174909"/>
    </source>
</evidence>
<comment type="function">
    <text evidence="10">Molecular adapter which is involved in cilium biogenesis. Part of a functional complex including OFD1 a centriolar protein involved in cilium assembly. Could regulate the cAMP-dependent phosphorylation of OFD1, and its subsequent ubiquitination by PJA2 which ultimately leads to its proteasomal degradation.</text>
</comment>
<sequence length="515" mass="60507">MFQNNQLVTFELLATFLTNWCVNWFDYFPNPPLNLLAVVENCLAHHDPSLLQHLISHNITSHHYAWPLMSMVFSEVLSRSQWLRVWDHTFSQPPGFFLLLTASLLTSSHSTLLHCTSQDDFQQFFHHPPALDVGVVIREAYRMQETTPPEIHPEKLLGSLVPLTRGTYPVFNKYPKFIVDYHGREREKIRREEEDYLRQRQGALEMERLRETRRAEEEAWFRQQQLLLEAEEERRKTLSLEDTRLTNQRARLMAMKRELQVKELKVMDATKRDFLHHQKRVKEARIRRLDDQIKKRVVQREVETQAALEEADLKALELERQRVQLQHQLARYQEEMLGQLDMEEEVEGRRASLERSELEKEREEGGGRERERLAAAQANVAIAEVRQRCVETVREVERRRGEAEEGDRETRAQVGGGNVERMKEVEALASRLGATYLGQQPQERDDGEGKMKGDKPLPAEQSPALSALLWSRRRDELDRQEAELLKRVQGVREKVVDHMTRQHRSHDRRTTATTD</sequence>
<keyword evidence="5" id="KW-0853">WD repeat</keyword>
<evidence type="ECO:0000313" key="14">
    <source>
        <dbReference type="EMBL" id="CAI8038896.1"/>
    </source>
</evidence>
<dbReference type="SUPFAM" id="SSF47923">
    <property type="entry name" value="Ypt/Rab-GAP domain of gyp1p"/>
    <property type="match status" value="1"/>
</dbReference>
<feature type="region of interest" description="Disordered" evidence="12">
    <location>
        <begin position="343"/>
        <end position="371"/>
    </location>
</feature>
<evidence type="ECO:0000256" key="4">
    <source>
        <dbReference type="ARBA" id="ARBA00022490"/>
    </source>
</evidence>
<dbReference type="Proteomes" id="UP001174909">
    <property type="component" value="Unassembled WGS sequence"/>
</dbReference>
<dbReference type="Pfam" id="PF00566">
    <property type="entry name" value="RabGAP-TBC"/>
    <property type="match status" value="1"/>
</dbReference>
<evidence type="ECO:0000256" key="10">
    <source>
        <dbReference type="ARBA" id="ARBA00034464"/>
    </source>
</evidence>
<evidence type="ECO:0000259" key="13">
    <source>
        <dbReference type="PROSITE" id="PS50086"/>
    </source>
</evidence>
<evidence type="ECO:0000256" key="6">
    <source>
        <dbReference type="ARBA" id="ARBA00022737"/>
    </source>
</evidence>
<feature type="region of interest" description="Disordered" evidence="12">
    <location>
        <begin position="432"/>
        <end position="467"/>
    </location>
</feature>
<dbReference type="EMBL" id="CASHTH010003016">
    <property type="protein sequence ID" value="CAI8038896.1"/>
    <property type="molecule type" value="Genomic_DNA"/>
</dbReference>
<feature type="region of interest" description="Disordered" evidence="12">
    <location>
        <begin position="397"/>
        <end position="418"/>
    </location>
</feature>
<dbReference type="Gene3D" id="1.10.472.80">
    <property type="entry name" value="Ypt/Rab-GAP domain of gyp1p, domain 3"/>
    <property type="match status" value="1"/>
</dbReference>
<gene>
    <name evidence="14" type="ORF">GBAR_LOCUS21667</name>
</gene>
<name>A0AA35T1A9_GEOBA</name>
<dbReference type="InterPro" id="IPR051570">
    <property type="entry name" value="TBC1_cilium_biogenesis"/>
</dbReference>
<evidence type="ECO:0000256" key="9">
    <source>
        <dbReference type="ARBA" id="ARBA00023273"/>
    </source>
</evidence>
<dbReference type="GO" id="GO:0060271">
    <property type="term" value="P:cilium assembly"/>
    <property type="evidence" value="ECO:0007669"/>
    <property type="project" value="UniProtKB-ARBA"/>
</dbReference>
<dbReference type="AlphaFoldDB" id="A0AA35T1A9"/>
<keyword evidence="7 11" id="KW-0175">Coiled coil</keyword>
<evidence type="ECO:0000256" key="7">
    <source>
        <dbReference type="ARBA" id="ARBA00023054"/>
    </source>
</evidence>
<protein>
    <recommendedName>
        <fullName evidence="3">TBC1 domain family member 31</fullName>
    </recommendedName>
</protein>
<dbReference type="PANTHER" id="PTHR19853">
    <property type="entry name" value="WD REPEAT CONTAINING PROTEIN 3 WDR3"/>
    <property type="match status" value="1"/>
</dbReference>
<evidence type="ECO:0000256" key="3">
    <source>
        <dbReference type="ARBA" id="ARBA00014199"/>
    </source>
</evidence>
<comment type="caution">
    <text evidence="14">The sequence shown here is derived from an EMBL/GenBank/DDBJ whole genome shotgun (WGS) entry which is preliminary data.</text>
</comment>
<keyword evidence="15" id="KW-1185">Reference proteome</keyword>
<evidence type="ECO:0000256" key="8">
    <source>
        <dbReference type="ARBA" id="ARBA00023212"/>
    </source>
</evidence>
<dbReference type="GO" id="GO:0036064">
    <property type="term" value="C:ciliary basal body"/>
    <property type="evidence" value="ECO:0007669"/>
    <property type="project" value="TreeGrafter"/>
</dbReference>
<feature type="compositionally biased region" description="Basic and acidic residues" evidence="12">
    <location>
        <begin position="347"/>
        <end position="371"/>
    </location>
</feature>
<comment type="subcellular location">
    <subcellularLocation>
        <location evidence="1">Cell projection</location>
        <location evidence="1">Cilium</location>
    </subcellularLocation>
    <subcellularLocation>
        <location evidence="2">Cytoplasm</location>
        <location evidence="2">Cytoskeleton</location>
        <location evidence="2">Microtubule organizing center</location>
        <location evidence="2">Centrosome</location>
        <location evidence="2">Centriolar satellite</location>
    </subcellularLocation>
</comment>
<reference evidence="14" key="1">
    <citation type="submission" date="2023-03" db="EMBL/GenBank/DDBJ databases">
        <authorList>
            <person name="Steffen K."/>
            <person name="Cardenas P."/>
        </authorList>
    </citation>
    <scope>NUCLEOTIDE SEQUENCE</scope>
</reference>
<feature type="compositionally biased region" description="Basic and acidic residues" evidence="12">
    <location>
        <begin position="442"/>
        <end position="457"/>
    </location>
</feature>
<evidence type="ECO:0000256" key="1">
    <source>
        <dbReference type="ARBA" id="ARBA00004138"/>
    </source>
</evidence>
<proteinExistence type="predicted"/>
<accession>A0AA35T1A9</accession>
<dbReference type="InterPro" id="IPR035969">
    <property type="entry name" value="Rab-GAP_TBC_sf"/>
</dbReference>
<evidence type="ECO:0000256" key="12">
    <source>
        <dbReference type="SAM" id="MobiDB-lite"/>
    </source>
</evidence>
<dbReference type="FunFam" id="1.10.472.80:FF:000022">
    <property type="entry name" value="TBC1 domain family, member 31"/>
    <property type="match status" value="1"/>
</dbReference>
<evidence type="ECO:0000256" key="2">
    <source>
        <dbReference type="ARBA" id="ARBA00004607"/>
    </source>
</evidence>
<feature type="region of interest" description="Disordered" evidence="12">
    <location>
        <begin position="495"/>
        <end position="515"/>
    </location>
</feature>
<evidence type="ECO:0000256" key="11">
    <source>
        <dbReference type="SAM" id="Coils"/>
    </source>
</evidence>
<keyword evidence="6" id="KW-0677">Repeat</keyword>
<dbReference type="PANTHER" id="PTHR19853:SF1">
    <property type="entry name" value="TBC1 DOMAIN FAMILY MEMBER 31"/>
    <property type="match status" value="1"/>
</dbReference>
<feature type="domain" description="Rab-GAP TBC" evidence="13">
    <location>
        <begin position="1"/>
        <end position="93"/>
    </location>
</feature>
<evidence type="ECO:0000256" key="5">
    <source>
        <dbReference type="ARBA" id="ARBA00022574"/>
    </source>
</evidence>
<dbReference type="PROSITE" id="PS50086">
    <property type="entry name" value="TBC_RABGAP"/>
    <property type="match status" value="1"/>
</dbReference>
<dbReference type="GO" id="GO:0034451">
    <property type="term" value="C:centriolar satellite"/>
    <property type="evidence" value="ECO:0007669"/>
    <property type="project" value="UniProtKB-SubCell"/>
</dbReference>
<dbReference type="GO" id="GO:0060090">
    <property type="term" value="F:molecular adaptor activity"/>
    <property type="evidence" value="ECO:0007669"/>
    <property type="project" value="UniProtKB-ARBA"/>
</dbReference>
<keyword evidence="4" id="KW-0963">Cytoplasm</keyword>